<reference evidence="2" key="1">
    <citation type="submission" date="2022-11" db="UniProtKB">
        <authorList>
            <consortium name="WormBaseParasite"/>
        </authorList>
    </citation>
    <scope>IDENTIFICATION</scope>
</reference>
<accession>A0A915KB48</accession>
<name>A0A915KB48_ROMCU</name>
<evidence type="ECO:0000313" key="1">
    <source>
        <dbReference type="Proteomes" id="UP000887565"/>
    </source>
</evidence>
<organism evidence="1 2">
    <name type="scientific">Romanomermis culicivorax</name>
    <name type="common">Nematode worm</name>
    <dbReference type="NCBI Taxonomy" id="13658"/>
    <lineage>
        <taxon>Eukaryota</taxon>
        <taxon>Metazoa</taxon>
        <taxon>Ecdysozoa</taxon>
        <taxon>Nematoda</taxon>
        <taxon>Enoplea</taxon>
        <taxon>Dorylaimia</taxon>
        <taxon>Mermithida</taxon>
        <taxon>Mermithoidea</taxon>
        <taxon>Mermithidae</taxon>
        <taxon>Romanomermis</taxon>
    </lineage>
</organism>
<protein>
    <submittedName>
        <fullName evidence="2">Uncharacterized protein</fullName>
    </submittedName>
</protein>
<keyword evidence="1" id="KW-1185">Reference proteome</keyword>
<sequence length="396" mass="45171">MLVGFDVEKISMDQLYIHKKTKMNIQNQNGAHVARFVQLGFWTGHTIVFDALVATPDDWTAFYEYVSARKTIVISFHQADNWKCLKDMHRPDFYSPDTRKTHSNVLAPSISVDIQIILENIEAWPEKWERAPLIGLCPENKKLKGIVANAFMLDVERFTLYFPQANDRIPQAGKPDKQRTDATVSWIVSSTQNLYDNANVDCDGDEKGPFSVIDPTLLKSMLHAIMRDEILVLNQIIFYDYKVLSLRYCLYNHPNVEHTTKSLSQKMHPSKLSSIKGSKLNTSSLTDDGKLQPYDDANICTKVIDRALHSKDVTSIHHAVGAIISLLFLSEIDKNMGMSDKMKHKNFNLVVSDPFSTYGPCETWPIYEIKSDYHAETPLLTPLYSVPNHNKWMSTI</sequence>
<dbReference type="AlphaFoldDB" id="A0A915KB48"/>
<evidence type="ECO:0000313" key="2">
    <source>
        <dbReference type="WBParaSite" id="nRc.2.0.1.t35585-RA"/>
    </source>
</evidence>
<dbReference type="Proteomes" id="UP000887565">
    <property type="component" value="Unplaced"/>
</dbReference>
<dbReference type="WBParaSite" id="nRc.2.0.1.t35585-RA">
    <property type="protein sequence ID" value="nRc.2.0.1.t35585-RA"/>
    <property type="gene ID" value="nRc.2.0.1.g35585"/>
</dbReference>
<proteinExistence type="predicted"/>